<feature type="domain" description="Methyltransferase small" evidence="3">
    <location>
        <begin position="51"/>
        <end position="156"/>
    </location>
</feature>
<gene>
    <name evidence="4" type="ORF">PMAYCL1PPCAC_12735</name>
</gene>
<dbReference type="SUPFAM" id="SSF53335">
    <property type="entry name" value="S-adenosyl-L-methionine-dependent methyltransferases"/>
    <property type="match status" value="1"/>
</dbReference>
<protein>
    <recommendedName>
        <fullName evidence="2">Methyltransferase-like protein 5</fullName>
    </recommendedName>
</protein>
<dbReference type="GO" id="GO:0008988">
    <property type="term" value="F:rRNA (adenine-N6-)-methyltransferase activity"/>
    <property type="evidence" value="ECO:0007669"/>
    <property type="project" value="TreeGrafter"/>
</dbReference>
<dbReference type="EMBL" id="BTRK01000003">
    <property type="protein sequence ID" value="GMR42540.1"/>
    <property type="molecule type" value="Genomic_DNA"/>
</dbReference>
<dbReference type="PANTHER" id="PTHR23290:SF0">
    <property type="entry name" value="RRNA N6-ADENOSINE-METHYLTRANSFERASE METTL5"/>
    <property type="match status" value="1"/>
</dbReference>
<sequence length="215" mass="23757">LNTQMKPSALMRYLGQVKDFEKPKITLEQYATDKEMAANVINLIDEEVGLEGNTVLDLGCGCGMLSIAASAMGAAYCLGVEIDEDAAAICKKNVEELECEEVVDILLADALTAPLPHNFFDVVLLNPPFGTKKNEGIDIQFVEKALKCVKEEGSVYSFHKSSTRSFLLKKGEELGAETRAAAQMRWKLSNTYRFHKKKAVDIDVDVICFTKIKKV</sequence>
<evidence type="ECO:0000256" key="1">
    <source>
        <dbReference type="ARBA" id="ARBA00009741"/>
    </source>
</evidence>
<accession>A0AAN4ZSV3</accession>
<evidence type="ECO:0000313" key="4">
    <source>
        <dbReference type="EMBL" id="GMR42540.1"/>
    </source>
</evidence>
<proteinExistence type="inferred from homology"/>
<dbReference type="InterPro" id="IPR007848">
    <property type="entry name" value="Small_mtfrase_dom"/>
</dbReference>
<evidence type="ECO:0000259" key="3">
    <source>
        <dbReference type="Pfam" id="PF05175"/>
    </source>
</evidence>
<comment type="caution">
    <text evidence="4">The sequence shown here is derived from an EMBL/GenBank/DDBJ whole genome shotgun (WGS) entry which is preliminary data.</text>
</comment>
<dbReference type="InterPro" id="IPR051720">
    <property type="entry name" value="rRNA_MeTrfase/Polyamine_Synth"/>
</dbReference>
<organism evidence="4 5">
    <name type="scientific">Pristionchus mayeri</name>
    <dbReference type="NCBI Taxonomy" id="1317129"/>
    <lineage>
        <taxon>Eukaryota</taxon>
        <taxon>Metazoa</taxon>
        <taxon>Ecdysozoa</taxon>
        <taxon>Nematoda</taxon>
        <taxon>Chromadorea</taxon>
        <taxon>Rhabditida</taxon>
        <taxon>Rhabditina</taxon>
        <taxon>Diplogasteromorpha</taxon>
        <taxon>Diplogasteroidea</taxon>
        <taxon>Neodiplogasteridae</taxon>
        <taxon>Pristionchus</taxon>
    </lineage>
</organism>
<dbReference type="Proteomes" id="UP001328107">
    <property type="component" value="Unassembled WGS sequence"/>
</dbReference>
<dbReference type="Pfam" id="PF05175">
    <property type="entry name" value="MTS"/>
    <property type="match status" value="1"/>
</dbReference>
<dbReference type="PROSITE" id="PS00092">
    <property type="entry name" value="N6_MTASE"/>
    <property type="match status" value="1"/>
</dbReference>
<dbReference type="CDD" id="cd02440">
    <property type="entry name" value="AdoMet_MTases"/>
    <property type="match status" value="1"/>
</dbReference>
<comment type="similarity">
    <text evidence="1">Belongs to the methyltransferase superfamily. PrmA family.</text>
</comment>
<name>A0AAN4ZSV3_9BILA</name>
<feature type="non-terminal residue" evidence="4">
    <location>
        <position position="1"/>
    </location>
</feature>
<evidence type="ECO:0000256" key="2">
    <source>
        <dbReference type="ARBA" id="ARBA00041374"/>
    </source>
</evidence>
<dbReference type="InterPro" id="IPR029063">
    <property type="entry name" value="SAM-dependent_MTases_sf"/>
</dbReference>
<dbReference type="GO" id="GO:0003676">
    <property type="term" value="F:nucleic acid binding"/>
    <property type="evidence" value="ECO:0007669"/>
    <property type="project" value="InterPro"/>
</dbReference>
<dbReference type="InterPro" id="IPR002052">
    <property type="entry name" value="DNA_methylase_N6_adenine_CS"/>
</dbReference>
<dbReference type="Gene3D" id="3.40.50.150">
    <property type="entry name" value="Vaccinia Virus protein VP39"/>
    <property type="match status" value="1"/>
</dbReference>
<reference evidence="5" key="1">
    <citation type="submission" date="2022-10" db="EMBL/GenBank/DDBJ databases">
        <title>Genome assembly of Pristionchus species.</title>
        <authorList>
            <person name="Yoshida K."/>
            <person name="Sommer R.J."/>
        </authorList>
    </citation>
    <scope>NUCLEOTIDE SEQUENCE [LARGE SCALE GENOMIC DNA]</scope>
    <source>
        <strain evidence="5">RS5460</strain>
    </source>
</reference>
<dbReference type="AlphaFoldDB" id="A0AAN4ZSV3"/>
<keyword evidence="5" id="KW-1185">Reference proteome</keyword>
<evidence type="ECO:0000313" key="5">
    <source>
        <dbReference type="Proteomes" id="UP001328107"/>
    </source>
</evidence>
<dbReference type="PANTHER" id="PTHR23290">
    <property type="entry name" value="RRNA N6-ADENOSINE-METHYLTRANSFERASE METTL5"/>
    <property type="match status" value="1"/>
</dbReference>